<evidence type="ECO:0000256" key="2">
    <source>
        <dbReference type="ARBA" id="ARBA00022692"/>
    </source>
</evidence>
<keyword evidence="4 6" id="KW-0472">Membrane</keyword>
<dbReference type="Proteomes" id="UP001189429">
    <property type="component" value="Unassembled WGS sequence"/>
</dbReference>
<name>A0ABN9RSL6_9DINO</name>
<dbReference type="SMART" id="SM00303">
    <property type="entry name" value="GPS"/>
    <property type="match status" value="1"/>
</dbReference>
<comment type="subcellular location">
    <subcellularLocation>
        <location evidence="1">Membrane</location>
    </subcellularLocation>
</comment>
<dbReference type="InterPro" id="IPR046338">
    <property type="entry name" value="GAIN_dom_sf"/>
</dbReference>
<sequence>MEDGPVALSASSLPASPGTYQLRLVLSESEYPGFTEDASSNIFVYDSASFLIDEPPTGGSCQVFPSSGNATLTKFTLSSLNWLDDDLPLLHSFSKCIGASQRRTGGCDAWVTLSAYSQSQTMQNVLFSSTGTMTVRALAQDALGSSAEATTEVEVFELTQVINDDELLSVVTAVASFGDPFTTLAAVSAVAETSGGGNQEFSSALLDAMGNSGALADASTEAISASSTALASIVSAASTVSTASDGSETTAAPTAVVVQMEVAEKAATVVTSIASAAAGLDEGMQADTATVLMSSVATLLNTATAAIADNGTAAAGGNSTSAQAQKQKGLSGQLQQAAEAIGDAVIQAASAGETVTLNTSSGLELSVQKADSDQLAAGGVSMGGFTLPPMPELAASRRLQAGRRLPGGAGIGLQQAKWPSNPFSYAGSAASTTSSSGQAVDTTIPFDGVRSFTIRQGGEEVAVSGLVQPITMLLPLSGGRRLSQSQDTVVEEVHECMFFNHTQDAWSSEGCWLVEVNDDSITCNCTHLSFFSSAVGFVTSALGDFLCPNVAILAPAGFANLGKGQWAMQRGGIVLWTLLAIHLAITLLAAWRQGSWKTKPNFFLYQDDFRSYKKITVLSKMMEAGKKSGKSRWKVMVVFASHAGLRLKLNYDYEELFQKDTIEIVRTLVFYKLMMMWVTASMGFSEVDLRYLRHGNVLAREQPEGDGRKKKLLVRAARAQDEYGSNKDDDNGGSQSASHWLPTESRTSTESTRAAWATRQAARSHSIGCM</sequence>
<evidence type="ECO:0000313" key="9">
    <source>
        <dbReference type="Proteomes" id="UP001189429"/>
    </source>
</evidence>
<organism evidence="8 9">
    <name type="scientific">Prorocentrum cordatum</name>
    <dbReference type="NCBI Taxonomy" id="2364126"/>
    <lineage>
        <taxon>Eukaryota</taxon>
        <taxon>Sar</taxon>
        <taxon>Alveolata</taxon>
        <taxon>Dinophyceae</taxon>
        <taxon>Prorocentrales</taxon>
        <taxon>Prorocentraceae</taxon>
        <taxon>Prorocentrum</taxon>
    </lineage>
</organism>
<evidence type="ECO:0000313" key="8">
    <source>
        <dbReference type="EMBL" id="CAK0821334.1"/>
    </source>
</evidence>
<comment type="caution">
    <text evidence="8">The sequence shown here is derived from an EMBL/GenBank/DDBJ whole genome shotgun (WGS) entry which is preliminary data.</text>
</comment>
<reference evidence="8" key="1">
    <citation type="submission" date="2023-10" db="EMBL/GenBank/DDBJ databases">
        <authorList>
            <person name="Chen Y."/>
            <person name="Shah S."/>
            <person name="Dougan E. K."/>
            <person name="Thang M."/>
            <person name="Chan C."/>
        </authorList>
    </citation>
    <scope>NUCLEOTIDE SEQUENCE [LARGE SCALE GENOMIC DNA]</scope>
</reference>
<dbReference type="Pfam" id="PF01825">
    <property type="entry name" value="GPS"/>
    <property type="match status" value="1"/>
</dbReference>
<feature type="transmembrane region" description="Helical" evidence="6">
    <location>
        <begin position="573"/>
        <end position="591"/>
    </location>
</feature>
<evidence type="ECO:0000256" key="4">
    <source>
        <dbReference type="ARBA" id="ARBA00023136"/>
    </source>
</evidence>
<keyword evidence="3 6" id="KW-1133">Transmembrane helix</keyword>
<feature type="domain" description="PKD/REJ-like" evidence="7">
    <location>
        <begin position="44"/>
        <end position="174"/>
    </location>
</feature>
<gene>
    <name evidence="8" type="ORF">PCOR1329_LOCUS22686</name>
</gene>
<evidence type="ECO:0000256" key="3">
    <source>
        <dbReference type="ARBA" id="ARBA00022989"/>
    </source>
</evidence>
<feature type="compositionally biased region" description="Low complexity" evidence="5">
    <location>
        <begin position="743"/>
        <end position="754"/>
    </location>
</feature>
<proteinExistence type="predicted"/>
<dbReference type="Gene3D" id="2.60.220.50">
    <property type="match status" value="1"/>
</dbReference>
<accession>A0ABN9RSL6</accession>
<evidence type="ECO:0000259" key="7">
    <source>
        <dbReference type="Pfam" id="PF02010"/>
    </source>
</evidence>
<feature type="region of interest" description="Disordered" evidence="5">
    <location>
        <begin position="722"/>
        <end position="754"/>
    </location>
</feature>
<dbReference type="EMBL" id="CAUYUJ010007605">
    <property type="protein sequence ID" value="CAK0821334.1"/>
    <property type="molecule type" value="Genomic_DNA"/>
</dbReference>
<dbReference type="InterPro" id="IPR000203">
    <property type="entry name" value="GPS"/>
</dbReference>
<evidence type="ECO:0000256" key="1">
    <source>
        <dbReference type="ARBA" id="ARBA00004370"/>
    </source>
</evidence>
<keyword evidence="2 6" id="KW-0812">Transmembrane</keyword>
<evidence type="ECO:0000256" key="6">
    <source>
        <dbReference type="SAM" id="Phobius"/>
    </source>
</evidence>
<protein>
    <recommendedName>
        <fullName evidence="7">PKD/REJ-like domain-containing protein</fullName>
    </recommendedName>
</protein>
<evidence type="ECO:0000256" key="5">
    <source>
        <dbReference type="SAM" id="MobiDB-lite"/>
    </source>
</evidence>
<keyword evidence="9" id="KW-1185">Reference proteome</keyword>
<dbReference type="InterPro" id="IPR002859">
    <property type="entry name" value="PKD/REJ-like"/>
</dbReference>
<dbReference type="Pfam" id="PF02010">
    <property type="entry name" value="REJ"/>
    <property type="match status" value="1"/>
</dbReference>